<reference evidence="2" key="1">
    <citation type="journal article" date="2019" name="Int. J. Syst. Evol. Microbiol.">
        <title>The Global Catalogue of Microorganisms (GCM) 10K type strain sequencing project: providing services to taxonomists for standard genome sequencing and annotation.</title>
        <authorList>
            <consortium name="The Broad Institute Genomics Platform"/>
            <consortium name="The Broad Institute Genome Sequencing Center for Infectious Disease"/>
            <person name="Wu L."/>
            <person name="Ma J."/>
        </authorList>
    </citation>
    <scope>NUCLEOTIDE SEQUENCE [LARGE SCALE GENOMIC DNA]</scope>
    <source>
        <strain evidence="2">JCM 17217</strain>
    </source>
</reference>
<protein>
    <recommendedName>
        <fullName evidence="3">Por secretion system C-terminal sorting domain-containing protein</fullName>
    </recommendedName>
</protein>
<evidence type="ECO:0008006" key="3">
    <source>
        <dbReference type="Google" id="ProtNLM"/>
    </source>
</evidence>
<proteinExistence type="predicted"/>
<dbReference type="EMBL" id="BAABDI010000025">
    <property type="protein sequence ID" value="GAA3984148.1"/>
    <property type="molecule type" value="Genomic_DNA"/>
</dbReference>
<dbReference type="NCBIfam" id="TIGR04183">
    <property type="entry name" value="Por_Secre_tail"/>
    <property type="match status" value="1"/>
</dbReference>
<organism evidence="1 2">
    <name type="scientific">Hymenobacter antarcticus</name>
    <dbReference type="NCBI Taxonomy" id="486270"/>
    <lineage>
        <taxon>Bacteria</taxon>
        <taxon>Pseudomonadati</taxon>
        <taxon>Bacteroidota</taxon>
        <taxon>Cytophagia</taxon>
        <taxon>Cytophagales</taxon>
        <taxon>Hymenobacteraceae</taxon>
        <taxon>Hymenobacter</taxon>
    </lineage>
</organism>
<comment type="caution">
    <text evidence="1">The sequence shown here is derived from an EMBL/GenBank/DDBJ whole genome shotgun (WGS) entry which is preliminary data.</text>
</comment>
<evidence type="ECO:0000313" key="1">
    <source>
        <dbReference type="EMBL" id="GAA3984148.1"/>
    </source>
</evidence>
<name>A0ABP7QKM9_9BACT</name>
<dbReference type="InterPro" id="IPR026444">
    <property type="entry name" value="Secre_tail"/>
</dbReference>
<dbReference type="RefSeq" id="WP_345125847.1">
    <property type="nucleotide sequence ID" value="NZ_BAABDI010000025.1"/>
</dbReference>
<dbReference type="Proteomes" id="UP001501556">
    <property type="component" value="Unassembled WGS sequence"/>
</dbReference>
<gene>
    <name evidence="1" type="ORF">GCM10022407_31520</name>
</gene>
<sequence length="184" mass="18837">MQVHLTDSERRALRQLQKQRRDEDGSVTVNSPTSLTAVVPTGAASGSSADGQKFTALGIVAAAGSSSSARRYGFVDSKLPGAALLYYRLKQVDVDGTFAYSPVRAVTVNRVAGLALFPNPARTGATLTGAQPGAVVTVFDALGRLVTSAPADAGGTAALVLPAGLPAGVYVVWAGNKALRLVVE</sequence>
<keyword evidence="2" id="KW-1185">Reference proteome</keyword>
<evidence type="ECO:0000313" key="2">
    <source>
        <dbReference type="Proteomes" id="UP001501556"/>
    </source>
</evidence>
<accession>A0ABP7QKM9</accession>